<keyword evidence="2" id="KW-1185">Reference proteome</keyword>
<evidence type="ECO:0000313" key="1">
    <source>
        <dbReference type="EMBL" id="KAK2564137.1"/>
    </source>
</evidence>
<evidence type="ECO:0000313" key="2">
    <source>
        <dbReference type="Proteomes" id="UP001249851"/>
    </source>
</evidence>
<comment type="caution">
    <text evidence="1">The sequence shown here is derived from an EMBL/GenBank/DDBJ whole genome shotgun (WGS) entry which is preliminary data.</text>
</comment>
<dbReference type="AlphaFoldDB" id="A0AAD9V7R3"/>
<proteinExistence type="predicted"/>
<gene>
    <name evidence="1" type="ORF">P5673_012374</name>
</gene>
<sequence length="82" mass="8821">MTILTGAWNKATPETIQNCFKKAGICSEAQANAIHDLDNPFLSLSKETQSLREAYPEAVPANVNADDVIGIHDSVSTSYPPC</sequence>
<reference evidence="1" key="2">
    <citation type="journal article" date="2023" name="Science">
        <title>Genomic signatures of disease resistance in endangered staghorn corals.</title>
        <authorList>
            <person name="Vollmer S.V."/>
            <person name="Selwyn J.D."/>
            <person name="Despard B.A."/>
            <person name="Roesel C.L."/>
        </authorList>
    </citation>
    <scope>NUCLEOTIDE SEQUENCE</scope>
    <source>
        <strain evidence="1">K2</strain>
    </source>
</reference>
<accession>A0AAD9V7R3</accession>
<reference evidence="1" key="1">
    <citation type="journal article" date="2023" name="G3 (Bethesda)">
        <title>Whole genome assembly and annotation of the endangered Caribbean coral Acropora cervicornis.</title>
        <authorList>
            <person name="Selwyn J.D."/>
            <person name="Vollmer S.V."/>
        </authorList>
    </citation>
    <scope>NUCLEOTIDE SEQUENCE</scope>
    <source>
        <strain evidence="1">K2</strain>
    </source>
</reference>
<organism evidence="1 2">
    <name type="scientific">Acropora cervicornis</name>
    <name type="common">Staghorn coral</name>
    <dbReference type="NCBI Taxonomy" id="6130"/>
    <lineage>
        <taxon>Eukaryota</taxon>
        <taxon>Metazoa</taxon>
        <taxon>Cnidaria</taxon>
        <taxon>Anthozoa</taxon>
        <taxon>Hexacorallia</taxon>
        <taxon>Scleractinia</taxon>
        <taxon>Astrocoeniina</taxon>
        <taxon>Acroporidae</taxon>
        <taxon>Acropora</taxon>
    </lineage>
</organism>
<protein>
    <submittedName>
        <fullName evidence="1">Uncharacterized protein</fullName>
    </submittedName>
</protein>
<dbReference type="EMBL" id="JARQWQ010000023">
    <property type="protein sequence ID" value="KAK2564137.1"/>
    <property type="molecule type" value="Genomic_DNA"/>
</dbReference>
<dbReference type="Proteomes" id="UP001249851">
    <property type="component" value="Unassembled WGS sequence"/>
</dbReference>
<name>A0AAD9V7R3_ACRCE</name>